<dbReference type="PROSITE" id="PS00629">
    <property type="entry name" value="IMP_1"/>
    <property type="match status" value="1"/>
</dbReference>
<keyword evidence="5 8" id="KW-0460">Magnesium</keyword>
<evidence type="ECO:0000256" key="5">
    <source>
        <dbReference type="ARBA" id="ARBA00022842"/>
    </source>
</evidence>
<dbReference type="Gene3D" id="3.40.190.80">
    <property type="match status" value="1"/>
</dbReference>
<evidence type="ECO:0000256" key="3">
    <source>
        <dbReference type="ARBA" id="ARBA00022723"/>
    </source>
</evidence>
<dbReference type="EC" id="3.1.3.11" evidence="2"/>
<dbReference type="PRINTS" id="PR00377">
    <property type="entry name" value="IMPHPHTASES"/>
</dbReference>
<dbReference type="EMBL" id="BAAADV010000002">
    <property type="protein sequence ID" value="GAA0670562.1"/>
    <property type="molecule type" value="Genomic_DNA"/>
</dbReference>
<comment type="catalytic activity">
    <reaction evidence="1">
        <text>beta-D-fructose 1,6-bisphosphate + H2O = beta-D-fructose 6-phosphate + phosphate</text>
        <dbReference type="Rhea" id="RHEA:11064"/>
        <dbReference type="ChEBI" id="CHEBI:15377"/>
        <dbReference type="ChEBI" id="CHEBI:32966"/>
        <dbReference type="ChEBI" id="CHEBI:43474"/>
        <dbReference type="ChEBI" id="CHEBI:57634"/>
        <dbReference type="EC" id="3.1.3.11"/>
    </reaction>
</comment>
<name>A0AAV3T8Y0_9EURY</name>
<reference evidence="10 11" key="1">
    <citation type="journal article" date="2019" name="Int. J. Syst. Evol. Microbiol.">
        <title>The Global Catalogue of Microorganisms (GCM) 10K type strain sequencing project: providing services to taxonomists for standard genome sequencing and annotation.</title>
        <authorList>
            <consortium name="The Broad Institute Genomics Platform"/>
            <consortium name="The Broad Institute Genome Sequencing Center for Infectious Disease"/>
            <person name="Wu L."/>
            <person name="Ma J."/>
        </authorList>
    </citation>
    <scope>NUCLEOTIDE SEQUENCE [LARGE SCALE GENOMIC DNA]</scope>
    <source>
        <strain evidence="10 11">JCM 16328</strain>
    </source>
</reference>
<dbReference type="RefSeq" id="WP_343773460.1">
    <property type="nucleotide sequence ID" value="NZ_BAAADV010000002.1"/>
</dbReference>
<dbReference type="PANTHER" id="PTHR20854:SF4">
    <property type="entry name" value="INOSITOL-1-MONOPHOSPHATASE-RELATED"/>
    <property type="match status" value="1"/>
</dbReference>
<feature type="compositionally biased region" description="Low complexity" evidence="9">
    <location>
        <begin position="15"/>
        <end position="24"/>
    </location>
</feature>
<dbReference type="GO" id="GO:0042132">
    <property type="term" value="F:fructose 1,6-bisphosphate 1-phosphatase activity"/>
    <property type="evidence" value="ECO:0007669"/>
    <property type="project" value="UniProtKB-EC"/>
</dbReference>
<feature type="binding site" evidence="8">
    <location>
        <position position="68"/>
    </location>
    <ligand>
        <name>Mg(2+)</name>
        <dbReference type="ChEBI" id="CHEBI:18420"/>
        <label>1</label>
        <note>catalytic</note>
    </ligand>
</feature>
<keyword evidence="11" id="KW-1185">Reference proteome</keyword>
<dbReference type="GO" id="GO:0008934">
    <property type="term" value="F:inositol monophosphate 1-phosphatase activity"/>
    <property type="evidence" value="ECO:0007669"/>
    <property type="project" value="TreeGrafter"/>
</dbReference>
<evidence type="ECO:0000256" key="8">
    <source>
        <dbReference type="PIRSR" id="PIRSR600760-2"/>
    </source>
</evidence>
<evidence type="ECO:0000256" key="1">
    <source>
        <dbReference type="ARBA" id="ARBA00001273"/>
    </source>
</evidence>
<dbReference type="PANTHER" id="PTHR20854">
    <property type="entry name" value="INOSITOL MONOPHOSPHATASE"/>
    <property type="match status" value="1"/>
</dbReference>
<dbReference type="CDD" id="cd01637">
    <property type="entry name" value="IMPase_like"/>
    <property type="match status" value="1"/>
</dbReference>
<evidence type="ECO:0000256" key="2">
    <source>
        <dbReference type="ARBA" id="ARBA00013093"/>
    </source>
</evidence>
<dbReference type="AlphaFoldDB" id="A0AAV3T8Y0"/>
<evidence type="ECO:0000256" key="7">
    <source>
        <dbReference type="ARBA" id="ARBA00038103"/>
    </source>
</evidence>
<comment type="cofactor">
    <cofactor evidence="8">
        <name>Mg(2+)</name>
        <dbReference type="ChEBI" id="CHEBI:18420"/>
    </cofactor>
</comment>
<evidence type="ECO:0000256" key="9">
    <source>
        <dbReference type="SAM" id="MobiDB-lite"/>
    </source>
</evidence>
<proteinExistence type="inferred from homology"/>
<dbReference type="GO" id="GO:0046872">
    <property type="term" value="F:metal ion binding"/>
    <property type="evidence" value="ECO:0007669"/>
    <property type="project" value="UniProtKB-KW"/>
</dbReference>
<evidence type="ECO:0000256" key="4">
    <source>
        <dbReference type="ARBA" id="ARBA00022801"/>
    </source>
</evidence>
<feature type="binding site" evidence="8">
    <location>
        <position position="89"/>
    </location>
    <ligand>
        <name>Mg(2+)</name>
        <dbReference type="ChEBI" id="CHEBI:18420"/>
        <label>1</label>
        <note>catalytic</note>
    </ligand>
</feature>
<dbReference type="Proteomes" id="UP001500420">
    <property type="component" value="Unassembled WGS sequence"/>
</dbReference>
<dbReference type="GO" id="GO:0006020">
    <property type="term" value="P:inositol metabolic process"/>
    <property type="evidence" value="ECO:0007669"/>
    <property type="project" value="TreeGrafter"/>
</dbReference>
<dbReference type="SUPFAM" id="SSF56655">
    <property type="entry name" value="Carbohydrate phosphatase"/>
    <property type="match status" value="1"/>
</dbReference>
<dbReference type="Gene3D" id="3.30.540.10">
    <property type="entry name" value="Fructose-1,6-Bisphosphatase, subunit A, domain 1"/>
    <property type="match status" value="1"/>
</dbReference>
<comment type="similarity">
    <text evidence="7">Belongs to the inositol monophosphatase superfamily. FBPase class 4 family.</text>
</comment>
<feature type="binding site" evidence="8">
    <location>
        <position position="213"/>
    </location>
    <ligand>
        <name>Mg(2+)</name>
        <dbReference type="ChEBI" id="CHEBI:18420"/>
        <label>1</label>
        <note>catalytic</note>
    </ligand>
</feature>
<feature type="region of interest" description="Disordered" evidence="9">
    <location>
        <begin position="1"/>
        <end position="30"/>
    </location>
</feature>
<dbReference type="Pfam" id="PF00459">
    <property type="entry name" value="Inositol_P"/>
    <property type="match status" value="1"/>
</dbReference>
<evidence type="ECO:0000256" key="6">
    <source>
        <dbReference type="ARBA" id="ARBA00023277"/>
    </source>
</evidence>
<dbReference type="GO" id="GO:0007165">
    <property type="term" value="P:signal transduction"/>
    <property type="evidence" value="ECO:0007669"/>
    <property type="project" value="TreeGrafter"/>
</dbReference>
<sequence length="262" mass="27442">MEIDDPASVAERAARAGGETAAETFRGRLDVETKENEADLVTQADRAAQRTVLTELRDATPDVPIVAEEEDARKDVPADGPAWIVDPIDGTANYVRGIQVWATSVAAVEDGEPIAAANALPALDDVYVADRSTARMNGEPMAVSERSNPAAFAVAIAMWWGFTEGGEYGDTIARLGERFGDLRRLGSAQATLSLVASGALDGAATPIPPNPWDAVAGVQLVRAAGGVVTDVHGDRWTVDSDGLIASNGRAHERLVEAVGADD</sequence>
<feature type="binding site" evidence="8">
    <location>
        <position position="88"/>
    </location>
    <ligand>
        <name>Mg(2+)</name>
        <dbReference type="ChEBI" id="CHEBI:18420"/>
        <label>1</label>
        <note>catalytic</note>
    </ligand>
</feature>
<keyword evidence="4" id="KW-0378">Hydrolase</keyword>
<feature type="binding site" evidence="8">
    <location>
        <position position="86"/>
    </location>
    <ligand>
        <name>Mg(2+)</name>
        <dbReference type="ChEBI" id="CHEBI:18420"/>
        <label>1</label>
        <note>catalytic</note>
    </ligand>
</feature>
<dbReference type="InterPro" id="IPR000760">
    <property type="entry name" value="Inositol_monophosphatase-like"/>
</dbReference>
<protein>
    <recommendedName>
        <fullName evidence="2">fructose-bisphosphatase</fullName>
        <ecNumber evidence="2">3.1.3.11</ecNumber>
    </recommendedName>
</protein>
<organism evidence="10 11">
    <name type="scientific">Natronoarchaeum mannanilyticum</name>
    <dbReference type="NCBI Taxonomy" id="926360"/>
    <lineage>
        <taxon>Archaea</taxon>
        <taxon>Methanobacteriati</taxon>
        <taxon>Methanobacteriota</taxon>
        <taxon>Stenosarchaea group</taxon>
        <taxon>Halobacteria</taxon>
        <taxon>Halobacteriales</taxon>
        <taxon>Natronoarchaeaceae</taxon>
    </lineage>
</organism>
<dbReference type="InterPro" id="IPR020583">
    <property type="entry name" value="Inositol_monoP_metal-BS"/>
</dbReference>
<accession>A0AAV3T8Y0</accession>
<evidence type="ECO:0000313" key="10">
    <source>
        <dbReference type="EMBL" id="GAA0670562.1"/>
    </source>
</evidence>
<evidence type="ECO:0000313" key="11">
    <source>
        <dbReference type="Proteomes" id="UP001500420"/>
    </source>
</evidence>
<keyword evidence="6" id="KW-0119">Carbohydrate metabolism</keyword>
<gene>
    <name evidence="10" type="ORF">GCM10009020_15980</name>
</gene>
<keyword evidence="3 8" id="KW-0479">Metal-binding</keyword>
<comment type="caution">
    <text evidence="10">The sequence shown here is derived from an EMBL/GenBank/DDBJ whole genome shotgun (WGS) entry which is preliminary data.</text>
</comment>